<keyword evidence="1" id="KW-0808">Transferase</keyword>
<dbReference type="AlphaFoldDB" id="A0A0C9T4D8"/>
<accession>A0A0C9T4D8</accession>
<dbReference type="InterPro" id="IPR051681">
    <property type="entry name" value="Ser/Thr_Kinases-Pseudokinases"/>
</dbReference>
<keyword evidence="2" id="KW-0547">Nucleotide-binding</keyword>
<feature type="non-terminal residue" evidence="6">
    <location>
        <position position="1"/>
    </location>
</feature>
<proteinExistence type="predicted"/>
<dbReference type="Gene3D" id="1.10.510.10">
    <property type="entry name" value="Transferase(Phosphotransferase) domain 1"/>
    <property type="match status" value="1"/>
</dbReference>
<keyword evidence="7" id="KW-1185">Reference proteome</keyword>
<dbReference type="HOGENOM" id="CLU_000288_7_18_1"/>
<name>A0A0C9T4D8_PAXIN</name>
<organism evidence="6 7">
    <name type="scientific">Paxillus involutus ATCC 200175</name>
    <dbReference type="NCBI Taxonomy" id="664439"/>
    <lineage>
        <taxon>Eukaryota</taxon>
        <taxon>Fungi</taxon>
        <taxon>Dikarya</taxon>
        <taxon>Basidiomycota</taxon>
        <taxon>Agaricomycotina</taxon>
        <taxon>Agaricomycetes</taxon>
        <taxon>Agaricomycetidae</taxon>
        <taxon>Boletales</taxon>
        <taxon>Paxilineae</taxon>
        <taxon>Paxillaceae</taxon>
        <taxon>Paxillus</taxon>
    </lineage>
</organism>
<evidence type="ECO:0000313" key="6">
    <source>
        <dbReference type="EMBL" id="KIJ06248.1"/>
    </source>
</evidence>
<evidence type="ECO:0000259" key="5">
    <source>
        <dbReference type="PROSITE" id="PS50011"/>
    </source>
</evidence>
<dbReference type="PROSITE" id="PS50011">
    <property type="entry name" value="PROTEIN_KINASE_DOM"/>
    <property type="match status" value="1"/>
</dbReference>
<dbReference type="GO" id="GO:0005524">
    <property type="term" value="F:ATP binding"/>
    <property type="evidence" value="ECO:0007669"/>
    <property type="project" value="UniProtKB-KW"/>
</dbReference>
<protein>
    <recommendedName>
        <fullName evidence="5">Protein kinase domain-containing protein</fullName>
    </recommendedName>
</protein>
<keyword evidence="3" id="KW-0418">Kinase</keyword>
<dbReference type="PANTHER" id="PTHR44329">
    <property type="entry name" value="SERINE/THREONINE-PROTEIN KINASE TNNI3K-RELATED"/>
    <property type="match status" value="1"/>
</dbReference>
<dbReference type="InterPro" id="IPR011009">
    <property type="entry name" value="Kinase-like_dom_sf"/>
</dbReference>
<keyword evidence="4" id="KW-0067">ATP-binding</keyword>
<dbReference type="OrthoDB" id="346907at2759"/>
<reference evidence="6 7" key="1">
    <citation type="submission" date="2014-06" db="EMBL/GenBank/DDBJ databases">
        <authorList>
            <consortium name="DOE Joint Genome Institute"/>
            <person name="Kuo A."/>
            <person name="Kohler A."/>
            <person name="Nagy L.G."/>
            <person name="Floudas D."/>
            <person name="Copeland A."/>
            <person name="Barry K.W."/>
            <person name="Cichocki N."/>
            <person name="Veneault-Fourrey C."/>
            <person name="LaButti K."/>
            <person name="Lindquist E.A."/>
            <person name="Lipzen A."/>
            <person name="Lundell T."/>
            <person name="Morin E."/>
            <person name="Murat C."/>
            <person name="Sun H."/>
            <person name="Tunlid A."/>
            <person name="Henrissat B."/>
            <person name="Grigoriev I.V."/>
            <person name="Hibbett D.S."/>
            <person name="Martin F."/>
            <person name="Nordberg H.P."/>
            <person name="Cantor M.N."/>
            <person name="Hua S.X."/>
        </authorList>
    </citation>
    <scope>NUCLEOTIDE SEQUENCE [LARGE SCALE GENOMIC DNA]</scope>
    <source>
        <strain evidence="6 7">ATCC 200175</strain>
    </source>
</reference>
<feature type="domain" description="Protein kinase" evidence="5">
    <location>
        <begin position="1"/>
        <end position="179"/>
    </location>
</feature>
<dbReference type="InterPro" id="IPR000719">
    <property type="entry name" value="Prot_kinase_dom"/>
</dbReference>
<sequence>EVHIWIDLDHPHVLRLYGIAGGFSTLPALVSPWVENGSLTGYLEGPGREILKEERISIFRFTNFIHTVHSAPHHVVHGDLTGSNILINGEGQPLISDFGLASILEEYNETSYFKSYRPGSIRWVAPELLGPSPRPSVESDIYSYGCVMLHMLSGKAPYSEIHDIHVAFEKINGVLPQRP</sequence>
<evidence type="ECO:0000313" key="7">
    <source>
        <dbReference type="Proteomes" id="UP000053647"/>
    </source>
</evidence>
<evidence type="ECO:0000256" key="1">
    <source>
        <dbReference type="ARBA" id="ARBA00022679"/>
    </source>
</evidence>
<dbReference type="InterPro" id="IPR008266">
    <property type="entry name" value="Tyr_kinase_AS"/>
</dbReference>
<dbReference type="EMBL" id="KN820425">
    <property type="protein sequence ID" value="KIJ06248.1"/>
    <property type="molecule type" value="Genomic_DNA"/>
</dbReference>
<evidence type="ECO:0000256" key="4">
    <source>
        <dbReference type="ARBA" id="ARBA00022840"/>
    </source>
</evidence>
<dbReference type="Pfam" id="PF00069">
    <property type="entry name" value="Pkinase"/>
    <property type="match status" value="1"/>
</dbReference>
<dbReference type="PANTHER" id="PTHR44329:SF288">
    <property type="entry name" value="MITOGEN-ACTIVATED PROTEIN KINASE KINASE KINASE 20"/>
    <property type="match status" value="1"/>
</dbReference>
<dbReference type="Proteomes" id="UP000053647">
    <property type="component" value="Unassembled WGS sequence"/>
</dbReference>
<reference evidence="7" key="2">
    <citation type="submission" date="2015-01" db="EMBL/GenBank/DDBJ databases">
        <title>Evolutionary Origins and Diversification of the Mycorrhizal Mutualists.</title>
        <authorList>
            <consortium name="DOE Joint Genome Institute"/>
            <consortium name="Mycorrhizal Genomics Consortium"/>
            <person name="Kohler A."/>
            <person name="Kuo A."/>
            <person name="Nagy L.G."/>
            <person name="Floudas D."/>
            <person name="Copeland A."/>
            <person name="Barry K.W."/>
            <person name="Cichocki N."/>
            <person name="Veneault-Fourrey C."/>
            <person name="LaButti K."/>
            <person name="Lindquist E.A."/>
            <person name="Lipzen A."/>
            <person name="Lundell T."/>
            <person name="Morin E."/>
            <person name="Murat C."/>
            <person name="Riley R."/>
            <person name="Ohm R."/>
            <person name="Sun H."/>
            <person name="Tunlid A."/>
            <person name="Henrissat B."/>
            <person name="Grigoriev I.V."/>
            <person name="Hibbett D.S."/>
            <person name="Martin F."/>
        </authorList>
    </citation>
    <scope>NUCLEOTIDE SEQUENCE [LARGE SCALE GENOMIC DNA]</scope>
    <source>
        <strain evidence="7">ATCC 200175</strain>
    </source>
</reference>
<dbReference type="SUPFAM" id="SSF56112">
    <property type="entry name" value="Protein kinase-like (PK-like)"/>
    <property type="match status" value="1"/>
</dbReference>
<feature type="non-terminal residue" evidence="6">
    <location>
        <position position="179"/>
    </location>
</feature>
<evidence type="ECO:0000256" key="3">
    <source>
        <dbReference type="ARBA" id="ARBA00022777"/>
    </source>
</evidence>
<evidence type="ECO:0000256" key="2">
    <source>
        <dbReference type="ARBA" id="ARBA00022741"/>
    </source>
</evidence>
<dbReference type="GO" id="GO:0004674">
    <property type="term" value="F:protein serine/threonine kinase activity"/>
    <property type="evidence" value="ECO:0007669"/>
    <property type="project" value="TreeGrafter"/>
</dbReference>
<dbReference type="PROSITE" id="PS00109">
    <property type="entry name" value="PROTEIN_KINASE_TYR"/>
    <property type="match status" value="1"/>
</dbReference>
<gene>
    <name evidence="6" type="ORF">PAXINDRAFT_55327</name>
</gene>